<dbReference type="AlphaFoldDB" id="A0A7W6DV50"/>
<evidence type="ECO:0000313" key="1">
    <source>
        <dbReference type="EMBL" id="MBB3985814.1"/>
    </source>
</evidence>
<sequence length="39" mass="4434">MIDSFRKEGRLSNVPISRLKVSDSVVSQIRLEDEFALPT</sequence>
<proteinExistence type="predicted"/>
<comment type="caution">
    <text evidence="1">The sequence shown here is derived from an EMBL/GenBank/DDBJ whole genome shotgun (WGS) entry which is preliminary data.</text>
</comment>
<gene>
    <name evidence="1" type="ORF">GGQ68_002147</name>
</gene>
<name>A0A7W6DV50_9RHOB</name>
<dbReference type="EMBL" id="JACIEJ010000004">
    <property type="protein sequence ID" value="MBB3985814.1"/>
    <property type="molecule type" value="Genomic_DNA"/>
</dbReference>
<organism evidence="1 2">
    <name type="scientific">Sagittula marina</name>
    <dbReference type="NCBI Taxonomy" id="943940"/>
    <lineage>
        <taxon>Bacteria</taxon>
        <taxon>Pseudomonadati</taxon>
        <taxon>Pseudomonadota</taxon>
        <taxon>Alphaproteobacteria</taxon>
        <taxon>Rhodobacterales</taxon>
        <taxon>Roseobacteraceae</taxon>
        <taxon>Sagittula</taxon>
    </lineage>
</organism>
<evidence type="ECO:0000313" key="2">
    <source>
        <dbReference type="Proteomes" id="UP000541426"/>
    </source>
</evidence>
<keyword evidence="2" id="KW-1185">Reference proteome</keyword>
<accession>A0A7W6DV50</accession>
<reference evidence="1 2" key="1">
    <citation type="submission" date="2020-08" db="EMBL/GenBank/DDBJ databases">
        <title>Genomic Encyclopedia of Type Strains, Phase IV (KMG-IV): sequencing the most valuable type-strain genomes for metagenomic binning, comparative biology and taxonomic classification.</title>
        <authorList>
            <person name="Goeker M."/>
        </authorList>
    </citation>
    <scope>NUCLEOTIDE SEQUENCE [LARGE SCALE GENOMIC DNA]</scope>
    <source>
        <strain evidence="1 2">DSM 102235</strain>
    </source>
</reference>
<dbReference type="Proteomes" id="UP000541426">
    <property type="component" value="Unassembled WGS sequence"/>
</dbReference>
<protein>
    <submittedName>
        <fullName evidence="1">Uncharacterized protein</fullName>
    </submittedName>
</protein>